<evidence type="ECO:0000256" key="1">
    <source>
        <dbReference type="SAM" id="SignalP"/>
    </source>
</evidence>
<gene>
    <name evidence="2" type="ORF">GSOID_T00021909001</name>
</gene>
<dbReference type="Proteomes" id="UP000011014">
    <property type="component" value="Unassembled WGS sequence"/>
</dbReference>
<dbReference type="EMBL" id="FN654461">
    <property type="protein sequence ID" value="CBY33934.1"/>
    <property type="molecule type" value="Genomic_DNA"/>
</dbReference>
<feature type="chain" id="PRO_5003191067" evidence="1">
    <location>
        <begin position="25"/>
        <end position="193"/>
    </location>
</feature>
<organism evidence="2">
    <name type="scientific">Oikopleura dioica</name>
    <name type="common">Tunicate</name>
    <dbReference type="NCBI Taxonomy" id="34765"/>
    <lineage>
        <taxon>Eukaryota</taxon>
        <taxon>Metazoa</taxon>
        <taxon>Chordata</taxon>
        <taxon>Tunicata</taxon>
        <taxon>Appendicularia</taxon>
        <taxon>Copelata</taxon>
        <taxon>Oikopleuridae</taxon>
        <taxon>Oikopleura</taxon>
    </lineage>
</organism>
<name>E4YEJ7_OIKDI</name>
<keyword evidence="1" id="KW-0732">Signal</keyword>
<sequence length="193" mass="22602">MMMGQIDLAIFSMLLLTLFSGTKANCSLLVQNGRNDLYSEFMRTWSHLYCGISHEGREHNRTRHNDLSHGGSEKRCIENFEQRSAHDFFNPVMECIRNISNNTREKNRSCFEDKNRRSSLTPELKKLGNDIIRKFNICCSHNAAKREIRMLKTRHKPSEKSRHCIKGKFRELLELFNADNDALEHLDMLVKKN</sequence>
<evidence type="ECO:0000313" key="2">
    <source>
        <dbReference type="EMBL" id="CBY33934.1"/>
    </source>
</evidence>
<protein>
    <submittedName>
        <fullName evidence="2">Uncharacterized protein</fullName>
    </submittedName>
</protein>
<proteinExistence type="predicted"/>
<accession>E4YEJ7</accession>
<reference evidence="2" key="1">
    <citation type="journal article" date="2010" name="Science">
        <title>Plasticity of animal genome architecture unmasked by rapid evolution of a pelagic tunicate.</title>
        <authorList>
            <person name="Denoeud F."/>
            <person name="Henriet S."/>
            <person name="Mungpakdee S."/>
            <person name="Aury J.M."/>
            <person name="Da Silva C."/>
            <person name="Brinkmann H."/>
            <person name="Mikhaleva J."/>
            <person name="Olsen L.C."/>
            <person name="Jubin C."/>
            <person name="Canestro C."/>
            <person name="Bouquet J.M."/>
            <person name="Danks G."/>
            <person name="Poulain J."/>
            <person name="Campsteijn C."/>
            <person name="Adamski M."/>
            <person name="Cross I."/>
            <person name="Yadetie F."/>
            <person name="Muffato M."/>
            <person name="Louis A."/>
            <person name="Butcher S."/>
            <person name="Tsagkogeorga G."/>
            <person name="Konrad A."/>
            <person name="Singh S."/>
            <person name="Jensen M.F."/>
            <person name="Cong E.H."/>
            <person name="Eikeseth-Otteraa H."/>
            <person name="Noel B."/>
            <person name="Anthouard V."/>
            <person name="Porcel B.M."/>
            <person name="Kachouri-Lafond R."/>
            <person name="Nishino A."/>
            <person name="Ugolini M."/>
            <person name="Chourrout P."/>
            <person name="Nishida H."/>
            <person name="Aasland R."/>
            <person name="Huzurbazar S."/>
            <person name="Westhof E."/>
            <person name="Delsuc F."/>
            <person name="Lehrach H."/>
            <person name="Reinhardt R."/>
            <person name="Weissenbach J."/>
            <person name="Roy S.W."/>
            <person name="Artiguenave F."/>
            <person name="Postlethwait J.H."/>
            <person name="Manak J.R."/>
            <person name="Thompson E.M."/>
            <person name="Jaillon O."/>
            <person name="Du Pasquier L."/>
            <person name="Boudinot P."/>
            <person name="Liberles D.A."/>
            <person name="Volff J.N."/>
            <person name="Philippe H."/>
            <person name="Lenhard B."/>
            <person name="Roest Crollius H."/>
            <person name="Wincker P."/>
            <person name="Chourrout D."/>
        </authorList>
    </citation>
    <scope>NUCLEOTIDE SEQUENCE [LARGE SCALE GENOMIC DNA]</scope>
</reference>
<dbReference type="AlphaFoldDB" id="E4YEJ7"/>
<feature type="signal peptide" evidence="1">
    <location>
        <begin position="1"/>
        <end position="24"/>
    </location>
</feature>